<dbReference type="PROSITE" id="PS50158">
    <property type="entry name" value="ZF_CCHC"/>
    <property type="match status" value="2"/>
</dbReference>
<comment type="caution">
    <text evidence="3">The sequence shown here is derived from an EMBL/GenBank/DDBJ whole genome shotgun (WGS) entry which is preliminary data.</text>
</comment>
<dbReference type="SMART" id="SM00343">
    <property type="entry name" value="ZnF_C2HC"/>
    <property type="match status" value="2"/>
</dbReference>
<dbReference type="PANTHER" id="PTHR47592:SF31">
    <property type="entry name" value="ZINC FINGER, CCHC-TYPE-RELATED"/>
    <property type="match status" value="1"/>
</dbReference>
<dbReference type="Proteomes" id="UP001630127">
    <property type="component" value="Unassembled WGS sequence"/>
</dbReference>
<evidence type="ECO:0000259" key="2">
    <source>
        <dbReference type="PROSITE" id="PS50158"/>
    </source>
</evidence>
<feature type="domain" description="CCHC-type" evidence="2">
    <location>
        <begin position="125"/>
        <end position="140"/>
    </location>
</feature>
<dbReference type="AlphaFoldDB" id="A0ABD3AGE7"/>
<evidence type="ECO:0000313" key="3">
    <source>
        <dbReference type="EMBL" id="KAL3530915.1"/>
    </source>
</evidence>
<keyword evidence="4" id="KW-1185">Reference proteome</keyword>
<accession>A0ABD3AGE7</accession>
<dbReference type="InterPro" id="IPR001878">
    <property type="entry name" value="Znf_CCHC"/>
</dbReference>
<dbReference type="GO" id="GO:0008270">
    <property type="term" value="F:zinc ion binding"/>
    <property type="evidence" value="ECO:0007669"/>
    <property type="project" value="UniProtKB-KW"/>
</dbReference>
<proteinExistence type="predicted"/>
<evidence type="ECO:0000313" key="4">
    <source>
        <dbReference type="Proteomes" id="UP001630127"/>
    </source>
</evidence>
<evidence type="ECO:0000256" key="1">
    <source>
        <dbReference type="PROSITE-ProRule" id="PRU00047"/>
    </source>
</evidence>
<gene>
    <name evidence="3" type="ORF">ACH5RR_010237</name>
</gene>
<feature type="domain" description="CCHC-type" evidence="2">
    <location>
        <begin position="392"/>
        <end position="408"/>
    </location>
</feature>
<keyword evidence="1" id="KW-0863">Zinc-finger</keyword>
<dbReference type="Pfam" id="PF00098">
    <property type="entry name" value="zf-CCHC"/>
    <property type="match status" value="2"/>
</dbReference>
<dbReference type="InterPro" id="IPR036875">
    <property type="entry name" value="Znf_CCHC_sf"/>
</dbReference>
<name>A0ABD3AGE7_9GENT</name>
<reference evidence="3 4" key="1">
    <citation type="submission" date="2024-11" db="EMBL/GenBank/DDBJ databases">
        <title>A near-complete genome assembly of Cinchona calisaya.</title>
        <authorList>
            <person name="Lian D.C."/>
            <person name="Zhao X.W."/>
            <person name="Wei L."/>
        </authorList>
    </citation>
    <scope>NUCLEOTIDE SEQUENCE [LARGE SCALE GENOMIC DNA]</scope>
    <source>
        <tissue evidence="3">Nenye</tissue>
    </source>
</reference>
<sequence>MESLLSRFNSCLKVCRTSMIRRYKAHSMAVGTHINQHIFRMRAMAKELEYSGVKIPDDMQAVVLLNSFPEDWEDDVGGLLMDFDGVKENLSFDYVCRRLRILGDVRLLRKFNEEKNLKNKFKGSCYNCRKRGHHQSDCPDQGSSKQKSSSADFFAFPGPSATLSEIIYPQFKTYLRIDYKGPRFSTWKRELFTVLEDCQVKYVLKDTKPSEPTDSTSEEDVHLYKKWQADDFTCRHLVLGAMEDDVFLSFHDCPTAKALIDALETFFDSPSTAQKLVLLKKYTNHHMSDDTPIIDHILKMDLMTRNLEIAGIDVPDEIQSVVLVDSLPKSWGEALTVLNVNMSMDKETGLSLDNVRKRVRDAGQIKELMARADDSMSHDNANKKNKKVVRGKCYSCGRPGHYQSDCPDQR</sequence>
<dbReference type="PANTHER" id="PTHR47592">
    <property type="entry name" value="PBF68 PROTEIN"/>
    <property type="match status" value="1"/>
</dbReference>
<keyword evidence="1" id="KW-0862">Zinc</keyword>
<dbReference type="Pfam" id="PF14223">
    <property type="entry name" value="Retrotran_gag_2"/>
    <property type="match status" value="2"/>
</dbReference>
<dbReference type="EMBL" id="JBJUIK010000004">
    <property type="protein sequence ID" value="KAL3530915.1"/>
    <property type="molecule type" value="Genomic_DNA"/>
</dbReference>
<dbReference type="SUPFAM" id="SSF57756">
    <property type="entry name" value="Retrovirus zinc finger-like domains"/>
    <property type="match status" value="2"/>
</dbReference>
<dbReference type="Gene3D" id="4.10.60.10">
    <property type="entry name" value="Zinc finger, CCHC-type"/>
    <property type="match status" value="2"/>
</dbReference>
<protein>
    <recommendedName>
        <fullName evidence="2">CCHC-type domain-containing protein</fullName>
    </recommendedName>
</protein>
<keyword evidence="1" id="KW-0479">Metal-binding</keyword>
<organism evidence="3 4">
    <name type="scientific">Cinchona calisaya</name>
    <dbReference type="NCBI Taxonomy" id="153742"/>
    <lineage>
        <taxon>Eukaryota</taxon>
        <taxon>Viridiplantae</taxon>
        <taxon>Streptophyta</taxon>
        <taxon>Embryophyta</taxon>
        <taxon>Tracheophyta</taxon>
        <taxon>Spermatophyta</taxon>
        <taxon>Magnoliopsida</taxon>
        <taxon>eudicotyledons</taxon>
        <taxon>Gunneridae</taxon>
        <taxon>Pentapetalae</taxon>
        <taxon>asterids</taxon>
        <taxon>lamiids</taxon>
        <taxon>Gentianales</taxon>
        <taxon>Rubiaceae</taxon>
        <taxon>Cinchonoideae</taxon>
        <taxon>Cinchoneae</taxon>
        <taxon>Cinchona</taxon>
    </lineage>
</organism>